<evidence type="ECO:0000313" key="1">
    <source>
        <dbReference type="EMBL" id="QNJ49247.1"/>
    </source>
</evidence>
<dbReference type="Proteomes" id="UP000515964">
    <property type="component" value="Segment"/>
</dbReference>
<proteinExistence type="predicted"/>
<sequence>MLTRWEGLFAFSLVYVSEVRSKKEKTSWYKSFIINPYFVSRTIILPLPTEKSFEENQKRRKVRL</sequence>
<accession>A0A7G8L1E9</accession>
<reference evidence="1 2" key="1">
    <citation type="submission" date="2020-05" db="EMBL/GenBank/DDBJ databases">
        <authorList>
            <person name="Debarbieux L."/>
        </authorList>
    </citation>
    <scope>NUCLEOTIDE SEQUENCE [LARGE SCALE GENOMIC DNA]</scope>
</reference>
<keyword evidence="2" id="KW-1185">Reference proteome</keyword>
<dbReference type="GeneID" id="62614454"/>
<dbReference type="RefSeq" id="YP_009986999.1">
    <property type="nucleotide sequence ID" value="NC_052662.1"/>
</dbReference>
<name>A0A7G8L1E9_9CAUD</name>
<organism evidence="1 2">
    <name type="scientific">Escherichia phage Mt1B1_P17</name>
    <dbReference type="NCBI Taxonomy" id="2743961"/>
    <lineage>
        <taxon>Viruses</taxon>
        <taxon>Duplodnaviria</taxon>
        <taxon>Heunggongvirae</taxon>
        <taxon>Uroviricota</taxon>
        <taxon>Caudoviricetes</taxon>
        <taxon>Stephanstirmvirinae</taxon>
        <taxon>Phapecoctavirus</taxon>
        <taxon>Phapecoctavirus Mt1B1P17</taxon>
    </lineage>
</organism>
<evidence type="ECO:0000313" key="2">
    <source>
        <dbReference type="Proteomes" id="UP000515964"/>
    </source>
</evidence>
<protein>
    <submittedName>
        <fullName evidence="1">Uncharacterized protein</fullName>
    </submittedName>
</protein>
<dbReference type="KEGG" id="vg:62614454"/>
<dbReference type="EMBL" id="MT496970">
    <property type="protein sequence ID" value="QNJ49247.1"/>
    <property type="molecule type" value="Genomic_DNA"/>
</dbReference>